<evidence type="ECO:0000256" key="5">
    <source>
        <dbReference type="ARBA" id="ARBA00023136"/>
    </source>
</evidence>
<organism evidence="9">
    <name type="scientific">Arthroderma gypseum (strain ATCC MYA-4604 / CBS 118893)</name>
    <name type="common">Microsporum gypseum</name>
    <dbReference type="NCBI Taxonomy" id="535722"/>
    <lineage>
        <taxon>Eukaryota</taxon>
        <taxon>Fungi</taxon>
        <taxon>Dikarya</taxon>
        <taxon>Ascomycota</taxon>
        <taxon>Pezizomycotina</taxon>
        <taxon>Eurotiomycetes</taxon>
        <taxon>Eurotiomycetidae</taxon>
        <taxon>Onygenales</taxon>
        <taxon>Arthrodermataceae</taxon>
        <taxon>Nannizzia</taxon>
    </lineage>
</organism>
<evidence type="ECO:0000256" key="1">
    <source>
        <dbReference type="ARBA" id="ARBA00004141"/>
    </source>
</evidence>
<dbReference type="GeneID" id="10031525"/>
<dbReference type="InParanoid" id="E5QYR9"/>
<dbReference type="EMBL" id="DS989822">
    <property type="protein sequence ID" value="EFQ97257.1"/>
    <property type="molecule type" value="Genomic_DNA"/>
</dbReference>
<gene>
    <name evidence="8" type="ORF">MGYG_00298</name>
</gene>
<keyword evidence="3 7" id="KW-0812">Transmembrane</keyword>
<dbReference type="AlphaFoldDB" id="E5QYR9"/>
<evidence type="ECO:0000313" key="9">
    <source>
        <dbReference type="Proteomes" id="UP000002669"/>
    </source>
</evidence>
<protein>
    <submittedName>
        <fullName evidence="8">Cleft lip and palate transmembrane protein 1</fullName>
    </submittedName>
</protein>
<sequence>MPEAPRGNARQEDETSALQPMLKGFVMLVVSQFVLSKAMNYWNAPSDAAGGAAVVKNSFPKFSERPDQDTITNATYFPVKTVPMWETGSKLDIAVHVTPSTTFPLPRDSKVLDEKEFNTAGAKELREISTTLFIPKAVQNNETLWAHFFVALSGHPQYSNEEGYSADTAYNFSHPVNQYLPKKKAKKLRNLLDAANETEVVDEVPKTVKISSFYHPNLTVSFVTDQGAINFQASHPSIRQFLQLERSGARDGSGQVGWYYPTFFFNRFWQLRNHMTELNSTVSEVPLRITLNTVKQWQFAIMSSIEEDSKQKQRQAAFGGPLPPTSGDGSEVEMIKEVLLDTNIYLLITTGVVGVLHTIFEFLAFKNDISHWRKKKDVVGTSVRTIIANVFMQLIIFLYLLDNNEHTSWMILGGQGFGIVVEAWKITKTANVRIRPPPADSYLSFLPYIIVLEDKHKLSETEKKTQEYDEIAFKWLYIAAVPLLIGYAIYSLLYETHKSWYSYIIETLVGSVYAYGFLMMVPSLYINYRLKASESVAHMPGKALTYKFLNTFIDDLFAFTIKMPTLHRLATLRDDVIFFIWLYQSWKYKVDYTRVNEFGQGGDDDEEEEKKEKTTQKSEENTSGGDSKAVEPSTPAVKAGEDEASSSAKASSKGSMRKRK</sequence>
<dbReference type="OMA" id="TLWAHFY"/>
<accession>E5QYR9</accession>
<feature type="compositionally biased region" description="Basic and acidic residues" evidence="6">
    <location>
        <begin position="610"/>
        <end position="620"/>
    </location>
</feature>
<dbReference type="GO" id="GO:0012505">
    <property type="term" value="C:endomembrane system"/>
    <property type="evidence" value="ECO:0007669"/>
    <property type="project" value="TreeGrafter"/>
</dbReference>
<dbReference type="OrthoDB" id="378564at2759"/>
<feature type="transmembrane region" description="Helical" evidence="7">
    <location>
        <begin position="344"/>
        <end position="365"/>
    </location>
</feature>
<dbReference type="HOGENOM" id="CLU_019907_2_0_1"/>
<dbReference type="STRING" id="535722.E5QYR9"/>
<feature type="region of interest" description="Disordered" evidence="6">
    <location>
        <begin position="599"/>
        <end position="660"/>
    </location>
</feature>
<evidence type="ECO:0000256" key="7">
    <source>
        <dbReference type="SAM" id="Phobius"/>
    </source>
</evidence>
<reference evidence="9" key="1">
    <citation type="journal article" date="2012" name="MBio">
        <title>Comparative genome analysis of Trichophyton rubrum and related dermatophytes reveals candidate genes involved in infection.</title>
        <authorList>
            <person name="Martinez D.A."/>
            <person name="Oliver B.G."/>
            <person name="Graeser Y."/>
            <person name="Goldberg J.M."/>
            <person name="Li W."/>
            <person name="Martinez-Rossi N.M."/>
            <person name="Monod M."/>
            <person name="Shelest E."/>
            <person name="Barton R.C."/>
            <person name="Birch E."/>
            <person name="Brakhage A.A."/>
            <person name="Chen Z."/>
            <person name="Gurr S.J."/>
            <person name="Heiman D."/>
            <person name="Heitman J."/>
            <person name="Kosti I."/>
            <person name="Rossi A."/>
            <person name="Saif S."/>
            <person name="Samalova M."/>
            <person name="Saunders C.W."/>
            <person name="Shea T."/>
            <person name="Summerbell R.C."/>
            <person name="Xu J."/>
            <person name="Young S."/>
            <person name="Zeng Q."/>
            <person name="Birren B.W."/>
            <person name="Cuomo C.A."/>
            <person name="White T.C."/>
        </authorList>
    </citation>
    <scope>NUCLEOTIDE SEQUENCE [LARGE SCALE GENOMIC DNA]</scope>
    <source>
        <strain evidence="9">ATCC MYA-4604 / CBS 118893</strain>
    </source>
</reference>
<dbReference type="Proteomes" id="UP000002669">
    <property type="component" value="Unassembled WGS sequence"/>
</dbReference>
<feature type="transmembrane region" description="Helical" evidence="7">
    <location>
        <begin position="500"/>
        <end position="521"/>
    </location>
</feature>
<name>E5QYR9_ARTGP</name>
<dbReference type="eggNOG" id="KOG2489">
    <property type="taxonomic scope" value="Eukaryota"/>
</dbReference>
<evidence type="ECO:0000256" key="2">
    <source>
        <dbReference type="ARBA" id="ARBA00009310"/>
    </source>
</evidence>
<keyword evidence="5 7" id="KW-0472">Membrane</keyword>
<dbReference type="PANTHER" id="PTHR21347">
    <property type="entry name" value="CLEFT LIP AND PALATE ASSOCIATED TRANSMEMBRANE PROTEIN-RELATED"/>
    <property type="match status" value="1"/>
</dbReference>
<feature type="transmembrane region" description="Helical" evidence="7">
    <location>
        <begin position="475"/>
        <end position="494"/>
    </location>
</feature>
<evidence type="ECO:0000313" key="8">
    <source>
        <dbReference type="EMBL" id="EFQ97257.1"/>
    </source>
</evidence>
<evidence type="ECO:0000256" key="4">
    <source>
        <dbReference type="ARBA" id="ARBA00022989"/>
    </source>
</evidence>
<dbReference type="VEuPathDB" id="FungiDB:MGYG_00298"/>
<keyword evidence="9" id="KW-1185">Reference proteome</keyword>
<feature type="compositionally biased region" description="Low complexity" evidence="6">
    <location>
        <begin position="645"/>
        <end position="654"/>
    </location>
</feature>
<dbReference type="Pfam" id="PF05602">
    <property type="entry name" value="CLPTM1"/>
    <property type="match status" value="1"/>
</dbReference>
<feature type="transmembrane region" description="Helical" evidence="7">
    <location>
        <begin position="407"/>
        <end position="426"/>
    </location>
</feature>
<keyword evidence="4 7" id="KW-1133">Transmembrane helix</keyword>
<feature type="transmembrane region" description="Helical" evidence="7">
    <location>
        <begin position="377"/>
        <end position="401"/>
    </location>
</feature>
<proteinExistence type="inferred from homology"/>
<dbReference type="PANTHER" id="PTHR21347:SF0">
    <property type="entry name" value="LIPID SCRAMBLASE CLPTM1L"/>
    <property type="match status" value="1"/>
</dbReference>
<dbReference type="RefSeq" id="XP_003176209.1">
    <property type="nucleotide sequence ID" value="XM_003176161.1"/>
</dbReference>
<dbReference type="InterPro" id="IPR008429">
    <property type="entry name" value="CLPTM1"/>
</dbReference>
<dbReference type="GO" id="GO:0016020">
    <property type="term" value="C:membrane"/>
    <property type="evidence" value="ECO:0007669"/>
    <property type="project" value="UniProtKB-SubCell"/>
</dbReference>
<comment type="similarity">
    <text evidence="2">Belongs to the CLPTM1 family.</text>
</comment>
<comment type="subcellular location">
    <subcellularLocation>
        <location evidence="1">Membrane</location>
        <topology evidence="1">Multi-pass membrane protein</topology>
    </subcellularLocation>
</comment>
<evidence type="ECO:0000256" key="3">
    <source>
        <dbReference type="ARBA" id="ARBA00022692"/>
    </source>
</evidence>
<evidence type="ECO:0000256" key="6">
    <source>
        <dbReference type="SAM" id="MobiDB-lite"/>
    </source>
</evidence>